<dbReference type="GO" id="GO:0008237">
    <property type="term" value="F:metallopeptidase activity"/>
    <property type="evidence" value="ECO:0007669"/>
    <property type="project" value="InterPro"/>
</dbReference>
<sequence>MTDNKYFLTSLMKQKFGMTKSSPLKFTEKDTLYTCFRKLADHIYKNGEWTQEDEIQAVDTMMRNWYGFSVGLEEVIKNHEYGSDRGEKATLAIVPISEEDQLLLKSEIKEKRGYTAVINDQISNKKGANARTVFVLLDPNNKSGTKHNRLYYYRHKKNNQNEKLFVTLGNMNRAIGYDKLQQDILREYDRKSVNQTNSILERRDLERYLEYLSDSRYSGKKSQNRFQKSSFGELSDEFLERLPRDESSRFIGVPLTEDVHDVRYFNWRDLTDNEESLNKLNLDKSPYILASDNGKRRRYLYPDDIQAYRKQNQLFDFVKGYIDATYDIMLQREYEKDIEKQTRASAWQTKKNINKETQEMMNQTNLKEHFQFIELDNDVDLQLFQQFENEMKRVYDILPQTNADFILRLRKLGNYHALGMYVPVLQTIAIDFRDDSDDIGGIGIQSFIHEYGHALDYTSQESGKMLSMEENFRPLISEYRRNITKHAIGTFVAKKAGYYGTPTEVFARAFEIYVSDLGLESSFIKSSDTYKTQIDYQLFNKSMREELIDFFNCQFPDLREKIDLLNTQNVSEKLKVPEQTALFNDIEIDMAVNKKNEHQENKNHLEF</sequence>
<dbReference type="Pfam" id="PF18796">
    <property type="entry name" value="LPD1"/>
    <property type="match status" value="1"/>
</dbReference>
<dbReference type="InterPro" id="IPR024079">
    <property type="entry name" value="MetalloPept_cat_dom_sf"/>
</dbReference>
<proteinExistence type="predicted"/>
<evidence type="ECO:0000259" key="1">
    <source>
        <dbReference type="Pfam" id="PF18796"/>
    </source>
</evidence>
<dbReference type="AlphaFoldDB" id="A0AAN2WGZ9"/>
<evidence type="ECO:0000313" key="3">
    <source>
        <dbReference type="Proteomes" id="UP000336166"/>
    </source>
</evidence>
<evidence type="ECO:0000313" key="2">
    <source>
        <dbReference type="EMBL" id="EAE2354142.1"/>
    </source>
</evidence>
<comment type="caution">
    <text evidence="2">The sequence shown here is derived from an EMBL/GenBank/DDBJ whole genome shotgun (WGS) entry which is preliminary data.</text>
</comment>
<gene>
    <name evidence="2" type="ORF">Y261_07280</name>
</gene>
<dbReference type="EMBL" id="AAAREG010000004">
    <property type="protein sequence ID" value="EAE2354142.1"/>
    <property type="molecule type" value="Genomic_DNA"/>
</dbReference>
<dbReference type="Proteomes" id="UP000336166">
    <property type="component" value="Unassembled WGS sequence"/>
</dbReference>
<organism evidence="2 3">
    <name type="scientific">Listeria monocytogenes</name>
    <dbReference type="NCBI Taxonomy" id="1639"/>
    <lineage>
        <taxon>Bacteria</taxon>
        <taxon>Bacillati</taxon>
        <taxon>Bacillota</taxon>
        <taxon>Bacilli</taxon>
        <taxon>Bacillales</taxon>
        <taxon>Listeriaceae</taxon>
        <taxon>Listeria</taxon>
    </lineage>
</organism>
<accession>A0AAN2WGZ9</accession>
<feature type="domain" description="Large polyvalent protein-associated" evidence="1">
    <location>
        <begin position="494"/>
        <end position="560"/>
    </location>
</feature>
<reference evidence="2 3" key="1">
    <citation type="submission" date="2018-06" db="EMBL/GenBank/DDBJ databases">
        <authorList>
            <consortium name="PulseNet: The National Subtyping Network for Foodborne Disease Surveillance"/>
            <person name="Tarr C.L."/>
            <person name="Trees E."/>
            <person name="Katz L.S."/>
            <person name="Carleton-Romer H.A."/>
            <person name="Stroika S."/>
            <person name="Kucerova Z."/>
            <person name="Roache K.F."/>
            <person name="Sabol A.L."/>
            <person name="Besser J."/>
            <person name="Gerner-Smidt P."/>
        </authorList>
    </citation>
    <scope>NUCLEOTIDE SEQUENCE [LARGE SCALE GENOMIC DNA]</scope>
    <source>
        <strain evidence="2 3">PNUSAL000134</strain>
    </source>
</reference>
<name>A0AAN2WGZ9_LISMN</name>
<dbReference type="Gene3D" id="3.40.390.10">
    <property type="entry name" value="Collagenase (Catalytic Domain)"/>
    <property type="match status" value="1"/>
</dbReference>
<dbReference type="InterPro" id="IPR041047">
    <property type="entry name" value="LPD1"/>
</dbReference>
<protein>
    <recommendedName>
        <fullName evidence="1">Large polyvalent protein-associated domain-containing protein</fullName>
    </recommendedName>
</protein>